<gene>
    <name evidence="1" type="ORF">NDU88_002607</name>
</gene>
<reference evidence="1" key="1">
    <citation type="journal article" date="2022" name="bioRxiv">
        <title>Sequencing and chromosome-scale assembly of the giantPleurodeles waltlgenome.</title>
        <authorList>
            <person name="Brown T."/>
            <person name="Elewa A."/>
            <person name="Iarovenko S."/>
            <person name="Subramanian E."/>
            <person name="Araus A.J."/>
            <person name="Petzold A."/>
            <person name="Susuki M."/>
            <person name="Suzuki K.-i.T."/>
            <person name="Hayashi T."/>
            <person name="Toyoda A."/>
            <person name="Oliveira C."/>
            <person name="Osipova E."/>
            <person name="Leigh N.D."/>
            <person name="Simon A."/>
            <person name="Yun M.H."/>
        </authorList>
    </citation>
    <scope>NUCLEOTIDE SEQUENCE</scope>
    <source>
        <strain evidence="1">20211129_DDA</strain>
        <tissue evidence="1">Liver</tissue>
    </source>
</reference>
<comment type="caution">
    <text evidence="1">The sequence shown here is derived from an EMBL/GenBank/DDBJ whole genome shotgun (WGS) entry which is preliminary data.</text>
</comment>
<dbReference type="Proteomes" id="UP001066276">
    <property type="component" value="Chromosome 9"/>
</dbReference>
<accession>A0AAV7MRY3</accession>
<sequence length="90" mass="10374">MDLNALYTSKAEYVLQRLNGRHYEHGEKAGHLLAEQLRKREAALAIPAIQSLASVILTRPQDTVGEFSDFYWTLYTKRQWKILIDSPHSC</sequence>
<evidence type="ECO:0000313" key="2">
    <source>
        <dbReference type="Proteomes" id="UP001066276"/>
    </source>
</evidence>
<name>A0AAV7MRY3_PLEWA</name>
<proteinExistence type="predicted"/>
<keyword evidence="2" id="KW-1185">Reference proteome</keyword>
<dbReference type="AlphaFoldDB" id="A0AAV7MRY3"/>
<evidence type="ECO:0000313" key="1">
    <source>
        <dbReference type="EMBL" id="KAJ1105199.1"/>
    </source>
</evidence>
<dbReference type="EMBL" id="JANPWB010000013">
    <property type="protein sequence ID" value="KAJ1105199.1"/>
    <property type="molecule type" value="Genomic_DNA"/>
</dbReference>
<organism evidence="1 2">
    <name type="scientific">Pleurodeles waltl</name>
    <name type="common">Iberian ribbed newt</name>
    <dbReference type="NCBI Taxonomy" id="8319"/>
    <lineage>
        <taxon>Eukaryota</taxon>
        <taxon>Metazoa</taxon>
        <taxon>Chordata</taxon>
        <taxon>Craniata</taxon>
        <taxon>Vertebrata</taxon>
        <taxon>Euteleostomi</taxon>
        <taxon>Amphibia</taxon>
        <taxon>Batrachia</taxon>
        <taxon>Caudata</taxon>
        <taxon>Salamandroidea</taxon>
        <taxon>Salamandridae</taxon>
        <taxon>Pleurodelinae</taxon>
        <taxon>Pleurodeles</taxon>
    </lineage>
</organism>
<protein>
    <submittedName>
        <fullName evidence="1">Uncharacterized protein</fullName>
    </submittedName>
</protein>